<sequence length="263" mass="27352">MLPVMSPATSYARTVRGTGPGLLLAHGASGGVAANYGPLLDTLATGHTVVGVDYPGSGDTPRAGAPLVLDDLADQLVAAADEQGLDRFAVLGYSLGSAVAVRVASRHPDRVAALVLTAPFARPNTRLRLAAEQVRDLQARGELFLLARHTLPLALGADALEALSPDEVQDVLRTSAATAPPGGGDQMDLVTRVDVRDDLSRITARTLVISTTADLLVTPDLHRDVAAAIPGAELVEIPTGHLPFLEDPTAWEAAITRFLAKTS</sequence>
<evidence type="ECO:0000313" key="2">
    <source>
        <dbReference type="EMBL" id="RKF25780.1"/>
    </source>
</evidence>
<feature type="domain" description="AB hydrolase-1" evidence="1">
    <location>
        <begin position="22"/>
        <end position="248"/>
    </location>
</feature>
<dbReference type="GO" id="GO:0016787">
    <property type="term" value="F:hydrolase activity"/>
    <property type="evidence" value="ECO:0007669"/>
    <property type="project" value="UniProtKB-KW"/>
</dbReference>
<dbReference type="AlphaFoldDB" id="A0A420EYL0"/>
<evidence type="ECO:0000259" key="1">
    <source>
        <dbReference type="Pfam" id="PF00561"/>
    </source>
</evidence>
<dbReference type="PRINTS" id="PR00111">
    <property type="entry name" value="ABHYDROLASE"/>
</dbReference>
<proteinExistence type="predicted"/>
<dbReference type="PANTHER" id="PTHR43194:SF2">
    <property type="entry name" value="PEROXISOMAL MEMBRANE PROTEIN LPX1"/>
    <property type="match status" value="1"/>
</dbReference>
<dbReference type="InterPro" id="IPR050228">
    <property type="entry name" value="Carboxylesterase_BioH"/>
</dbReference>
<evidence type="ECO:0000313" key="3">
    <source>
        <dbReference type="Proteomes" id="UP000285744"/>
    </source>
</evidence>
<keyword evidence="2" id="KW-0378">Hydrolase</keyword>
<gene>
    <name evidence="2" type="ORF">D7I43_18490</name>
</gene>
<dbReference type="Pfam" id="PF00561">
    <property type="entry name" value="Abhydrolase_1"/>
    <property type="match status" value="1"/>
</dbReference>
<dbReference type="InterPro" id="IPR029058">
    <property type="entry name" value="AB_hydrolase_fold"/>
</dbReference>
<dbReference type="Gene3D" id="3.40.50.1820">
    <property type="entry name" value="alpha/beta hydrolase"/>
    <property type="match status" value="1"/>
</dbReference>
<dbReference type="OrthoDB" id="9796770at2"/>
<name>A0A420EYL0_9ACTN</name>
<organism evidence="2 3">
    <name type="scientific">Micromonospora globbae</name>
    <dbReference type="NCBI Taxonomy" id="1894969"/>
    <lineage>
        <taxon>Bacteria</taxon>
        <taxon>Bacillati</taxon>
        <taxon>Actinomycetota</taxon>
        <taxon>Actinomycetes</taxon>
        <taxon>Micromonosporales</taxon>
        <taxon>Micromonosporaceae</taxon>
        <taxon>Micromonospora</taxon>
    </lineage>
</organism>
<reference evidence="2 3" key="1">
    <citation type="journal article" date="2018" name="Int. J. Syst. Evol. Microbiol.">
        <title>Micromonospora globbae sp. nov., an endophytic actinomycete isolated from roots of Globba winitii C. H. Wright.</title>
        <authorList>
            <person name="Kuncharoen N."/>
            <person name="Pittayakhajonwut P."/>
            <person name="Tanasupawat S."/>
        </authorList>
    </citation>
    <scope>NUCLEOTIDE SEQUENCE [LARGE SCALE GENOMIC DNA]</scope>
    <source>
        <strain evidence="2 3">WPS1-2</strain>
    </source>
</reference>
<comment type="caution">
    <text evidence="2">The sequence shown here is derived from an EMBL/GenBank/DDBJ whole genome shotgun (WGS) entry which is preliminary data.</text>
</comment>
<protein>
    <submittedName>
        <fullName evidence="2">Alpha/beta hydrolase</fullName>
    </submittedName>
</protein>
<dbReference type="EMBL" id="RAQQ01000013">
    <property type="protein sequence ID" value="RKF25780.1"/>
    <property type="molecule type" value="Genomic_DNA"/>
</dbReference>
<dbReference type="InterPro" id="IPR000073">
    <property type="entry name" value="AB_hydrolase_1"/>
</dbReference>
<accession>A0A420EYL0</accession>
<dbReference type="SUPFAM" id="SSF53474">
    <property type="entry name" value="alpha/beta-Hydrolases"/>
    <property type="match status" value="1"/>
</dbReference>
<dbReference type="Proteomes" id="UP000285744">
    <property type="component" value="Unassembled WGS sequence"/>
</dbReference>
<dbReference type="PANTHER" id="PTHR43194">
    <property type="entry name" value="HYDROLASE ALPHA/BETA FOLD FAMILY"/>
    <property type="match status" value="1"/>
</dbReference>